<reference evidence="10 11" key="1">
    <citation type="submission" date="2016-10" db="EMBL/GenBank/DDBJ databases">
        <authorList>
            <person name="de Groot N.N."/>
        </authorList>
    </citation>
    <scope>NUCLEOTIDE SEQUENCE [LARGE SCALE GENOMIC DNA]</scope>
    <source>
        <strain evidence="10 11">DSM 7343</strain>
    </source>
</reference>
<dbReference type="NCBIfam" id="TIGR00172">
    <property type="entry name" value="maf"/>
    <property type="match status" value="1"/>
</dbReference>
<dbReference type="InterPro" id="IPR003697">
    <property type="entry name" value="Maf-like"/>
</dbReference>
<dbReference type="GO" id="GO:0005737">
    <property type="term" value="C:cytoplasm"/>
    <property type="evidence" value="ECO:0007669"/>
    <property type="project" value="UniProtKB-SubCell"/>
</dbReference>
<dbReference type="EC" id="3.6.1.-" evidence="9"/>
<dbReference type="CDD" id="cd00555">
    <property type="entry name" value="Maf"/>
    <property type="match status" value="1"/>
</dbReference>
<dbReference type="FunFam" id="3.90.950.10:FF:000005">
    <property type="entry name" value="7-methyl-GTP pyrophosphatase"/>
    <property type="match status" value="1"/>
</dbReference>
<dbReference type="AlphaFoldDB" id="A0A1H3Y5A5"/>
<accession>A0A1H3Y5A5</accession>
<keyword evidence="4 9" id="KW-0546">Nucleotide metabolism</keyword>
<keyword evidence="3 9" id="KW-0378">Hydrolase</keyword>
<dbReference type="SUPFAM" id="SSF52972">
    <property type="entry name" value="ITPase-like"/>
    <property type="match status" value="1"/>
</dbReference>
<comment type="cofactor">
    <cofactor evidence="9">
        <name>a divalent metal cation</name>
        <dbReference type="ChEBI" id="CHEBI:60240"/>
    </cofactor>
</comment>
<dbReference type="GO" id="GO:0009117">
    <property type="term" value="P:nucleotide metabolic process"/>
    <property type="evidence" value="ECO:0007669"/>
    <property type="project" value="UniProtKB-KW"/>
</dbReference>
<comment type="catalytic activity">
    <reaction evidence="5 9">
        <text>N(7)-methyl-GTP + H2O = N(7)-methyl-GMP + diphosphate + H(+)</text>
        <dbReference type="Rhea" id="RHEA:58744"/>
        <dbReference type="ChEBI" id="CHEBI:15377"/>
        <dbReference type="ChEBI" id="CHEBI:15378"/>
        <dbReference type="ChEBI" id="CHEBI:33019"/>
        <dbReference type="ChEBI" id="CHEBI:58285"/>
        <dbReference type="ChEBI" id="CHEBI:87133"/>
    </reaction>
</comment>
<dbReference type="InterPro" id="IPR029001">
    <property type="entry name" value="ITPase-like_fam"/>
</dbReference>
<feature type="active site" description="Proton acceptor" evidence="9">
    <location>
        <position position="69"/>
    </location>
</feature>
<comment type="similarity">
    <text evidence="7 9">Belongs to the Maf family. YceF subfamily.</text>
</comment>
<feature type="site" description="Important for substrate specificity" evidence="9">
    <location>
        <position position="70"/>
    </location>
</feature>
<protein>
    <recommendedName>
        <fullName evidence="8 9">7-methyl-GTP pyrophosphatase</fullName>
        <shortName evidence="9">m(7)GTP pyrophosphatase</shortName>
        <ecNumber evidence="9">3.6.1.-</ecNumber>
    </recommendedName>
</protein>
<dbReference type="EMBL" id="FNQN01000003">
    <property type="protein sequence ID" value="SEA06819.1"/>
    <property type="molecule type" value="Genomic_DNA"/>
</dbReference>
<evidence type="ECO:0000256" key="7">
    <source>
        <dbReference type="ARBA" id="ARBA00060749"/>
    </source>
</evidence>
<dbReference type="STRING" id="37625.SAMN05660420_01099"/>
<evidence type="ECO:0000256" key="4">
    <source>
        <dbReference type="ARBA" id="ARBA00023080"/>
    </source>
</evidence>
<keyword evidence="11" id="KW-1185">Reference proteome</keyword>
<evidence type="ECO:0000313" key="10">
    <source>
        <dbReference type="EMBL" id="SEA06819.1"/>
    </source>
</evidence>
<comment type="function">
    <text evidence="6 9">Nucleoside triphosphate pyrophosphatase that hydrolyzes 7-methyl-GTP (m(7)GTP). May have a dual role in cell division arrest and in preventing the incorporation of modified nucleotides into cellular nucleic acids.</text>
</comment>
<evidence type="ECO:0000256" key="9">
    <source>
        <dbReference type="HAMAP-Rule" id="MF_00528"/>
    </source>
</evidence>
<dbReference type="GO" id="GO:0047429">
    <property type="term" value="F:nucleoside triphosphate diphosphatase activity"/>
    <property type="evidence" value="ECO:0007669"/>
    <property type="project" value="InterPro"/>
</dbReference>
<evidence type="ECO:0000256" key="6">
    <source>
        <dbReference type="ARBA" id="ARBA00053369"/>
    </source>
</evidence>
<dbReference type="HAMAP" id="MF_00528">
    <property type="entry name" value="Maf"/>
    <property type="match status" value="1"/>
</dbReference>
<evidence type="ECO:0000313" key="11">
    <source>
        <dbReference type="Proteomes" id="UP000199409"/>
    </source>
</evidence>
<comment type="subcellular location">
    <subcellularLocation>
        <location evidence="1 9">Cytoplasm</location>
    </subcellularLocation>
</comment>
<name>A0A1H3Y5A5_9BACT</name>
<evidence type="ECO:0000256" key="2">
    <source>
        <dbReference type="ARBA" id="ARBA00022490"/>
    </source>
</evidence>
<proteinExistence type="inferred from homology"/>
<evidence type="ECO:0000256" key="8">
    <source>
        <dbReference type="ARBA" id="ARBA00068163"/>
    </source>
</evidence>
<sequence length="195" mass="21547">MRTIILASTSPYRQQLLQQLDLPFIAVAPTFIEEIDPNVAPALLVRHLALGKAQSLAETYPDALIIGADQVFVDQRRRPLGKPGNLQAAFQQLKQMVGRTHSFYTGLTLLDSRSGVVQVDYATYSVTFRQLSDDQIFNYLQREKPFDCAGSFKIEGLGIALMEKMSGEDYNSLIGLPLIKLVSMLAVAGVNILES</sequence>
<evidence type="ECO:0000256" key="3">
    <source>
        <dbReference type="ARBA" id="ARBA00022801"/>
    </source>
</evidence>
<dbReference type="Gene3D" id="3.90.950.10">
    <property type="match status" value="1"/>
</dbReference>
<organism evidence="10 11">
    <name type="scientific">Desulfuromusa kysingii</name>
    <dbReference type="NCBI Taxonomy" id="37625"/>
    <lineage>
        <taxon>Bacteria</taxon>
        <taxon>Pseudomonadati</taxon>
        <taxon>Thermodesulfobacteriota</taxon>
        <taxon>Desulfuromonadia</taxon>
        <taxon>Desulfuromonadales</taxon>
        <taxon>Geopsychrobacteraceae</taxon>
        <taxon>Desulfuromusa</taxon>
    </lineage>
</organism>
<feature type="site" description="Important for substrate specificity" evidence="9">
    <location>
        <position position="12"/>
    </location>
</feature>
<dbReference type="RefSeq" id="WP_092345559.1">
    <property type="nucleotide sequence ID" value="NZ_FNQN01000003.1"/>
</dbReference>
<gene>
    <name evidence="10" type="ORF">SAMN05660420_01099</name>
</gene>
<keyword evidence="2 9" id="KW-0963">Cytoplasm</keyword>
<dbReference type="PANTHER" id="PTHR43213:SF10">
    <property type="entry name" value="7-METHYL-GTP PYROPHOSPHATASE"/>
    <property type="match status" value="1"/>
</dbReference>
<dbReference type="PANTHER" id="PTHR43213">
    <property type="entry name" value="BIFUNCTIONAL DTTP/UTP PYROPHOSPHATASE/METHYLTRANSFERASE PROTEIN-RELATED"/>
    <property type="match status" value="1"/>
</dbReference>
<dbReference type="OrthoDB" id="9807767at2"/>
<dbReference type="Pfam" id="PF02545">
    <property type="entry name" value="Maf"/>
    <property type="match status" value="1"/>
</dbReference>
<evidence type="ECO:0000256" key="5">
    <source>
        <dbReference type="ARBA" id="ARBA00050213"/>
    </source>
</evidence>
<evidence type="ECO:0000256" key="1">
    <source>
        <dbReference type="ARBA" id="ARBA00004496"/>
    </source>
</evidence>
<comment type="caution">
    <text evidence="9">Lacks conserved residue(s) required for the propagation of feature annotation.</text>
</comment>
<feature type="site" description="Important for substrate specificity" evidence="9">
    <location>
        <position position="155"/>
    </location>
</feature>
<dbReference type="Proteomes" id="UP000199409">
    <property type="component" value="Unassembled WGS sequence"/>
</dbReference>
<dbReference type="PIRSF" id="PIRSF006305">
    <property type="entry name" value="Maf"/>
    <property type="match status" value="1"/>
</dbReference>